<reference evidence="2" key="1">
    <citation type="submission" date="2008-06" db="EMBL/GenBank/DDBJ databases">
        <title>Complete sequence of chromosome of Prosthecochloris aestuarii DSM 271.</title>
        <authorList>
            <consortium name="US DOE Joint Genome Institute"/>
            <person name="Lucas S."/>
            <person name="Copeland A."/>
            <person name="Lapidus A."/>
            <person name="Glavina del Rio T."/>
            <person name="Dalin E."/>
            <person name="Tice H."/>
            <person name="Bruce D."/>
            <person name="Goodwin L."/>
            <person name="Pitluck S."/>
            <person name="Schmutz J."/>
            <person name="Larimer F."/>
            <person name="Land M."/>
            <person name="Hauser L."/>
            <person name="Kyrpides N."/>
            <person name="Anderson I."/>
            <person name="Liu Z."/>
            <person name="Li T."/>
            <person name="Zhao F."/>
            <person name="Overmann J."/>
            <person name="Bryant D.A."/>
            <person name="Richardson P."/>
        </authorList>
    </citation>
    <scope>NUCLEOTIDE SEQUENCE [LARGE SCALE GENOMIC DNA]</scope>
    <source>
        <strain evidence="2">DSM 271</strain>
    </source>
</reference>
<evidence type="ECO:0000259" key="1">
    <source>
        <dbReference type="Pfam" id="PF00656"/>
    </source>
</evidence>
<sequence>MKAALLVGIDEYGDDSLIGCVDDASRMSDVLSTHANGCPNFKCLKRSAPAGTSNTVTSETLNDDLQSIIENRPDSLLFYFSGHGDKDDLGTLLVTQEGFYPLRDLIARANMALENHHVKKEVVIILDCCFSGDAGHSPFVSGNTAVLAEGLTILAGTRAGQTGMATTRGSVFTNLLVEALSGGAADLLGSVHLSSAYAFVEKRLGAFDQRPMFKCNVSEYTDLRICDELIDRDILRKITEYFPESTTEYRLGPSYEEDKRDVEDGEETRNPEHEKIFCHFRKYASLGLLVPVGEEYLYHAAVRSKSCKLTSLGRSYWQLVHEQRV</sequence>
<dbReference type="eggNOG" id="COG4249">
    <property type="taxonomic scope" value="Bacteria"/>
</dbReference>
<accession>B4S3R4</accession>
<dbReference type="AlphaFoldDB" id="B4S3R4"/>
<name>B4S3R4_PROA2</name>
<proteinExistence type="predicted"/>
<dbReference type="GO" id="GO:0006508">
    <property type="term" value="P:proteolysis"/>
    <property type="evidence" value="ECO:0007669"/>
    <property type="project" value="InterPro"/>
</dbReference>
<feature type="domain" description="Peptidase C14 caspase" evidence="1">
    <location>
        <begin position="2"/>
        <end position="216"/>
    </location>
</feature>
<dbReference type="KEGG" id="paa:Paes_0201"/>
<dbReference type="EMBL" id="CP001108">
    <property type="protein sequence ID" value="ACF45260.1"/>
    <property type="molecule type" value="Genomic_DNA"/>
</dbReference>
<dbReference type="Proteomes" id="UP000002725">
    <property type="component" value="Chromosome"/>
</dbReference>
<organism evidence="2 3">
    <name type="scientific">Prosthecochloris aestuarii (strain DSM 271 / SK 413)</name>
    <dbReference type="NCBI Taxonomy" id="290512"/>
    <lineage>
        <taxon>Bacteria</taxon>
        <taxon>Pseudomonadati</taxon>
        <taxon>Chlorobiota</taxon>
        <taxon>Chlorobiia</taxon>
        <taxon>Chlorobiales</taxon>
        <taxon>Chlorobiaceae</taxon>
        <taxon>Prosthecochloris</taxon>
    </lineage>
</organism>
<protein>
    <submittedName>
        <fullName evidence="2">Peptidase C14 caspase catalytic subunit p20</fullName>
    </submittedName>
</protein>
<dbReference type="InterPro" id="IPR011600">
    <property type="entry name" value="Pept_C14_caspase"/>
</dbReference>
<dbReference type="Gene3D" id="3.40.50.1460">
    <property type="match status" value="1"/>
</dbReference>
<dbReference type="HOGENOM" id="CLU_851683_0_0_10"/>
<dbReference type="Pfam" id="PF00656">
    <property type="entry name" value="Peptidase_C14"/>
    <property type="match status" value="1"/>
</dbReference>
<keyword evidence="3" id="KW-1185">Reference proteome</keyword>
<dbReference type="SUPFAM" id="SSF52129">
    <property type="entry name" value="Caspase-like"/>
    <property type="match status" value="1"/>
</dbReference>
<gene>
    <name evidence="2" type="ordered locus">Paes_0201</name>
</gene>
<evidence type="ECO:0000313" key="3">
    <source>
        <dbReference type="Proteomes" id="UP000002725"/>
    </source>
</evidence>
<dbReference type="InterPro" id="IPR029030">
    <property type="entry name" value="Caspase-like_dom_sf"/>
</dbReference>
<dbReference type="GO" id="GO:0004197">
    <property type="term" value="F:cysteine-type endopeptidase activity"/>
    <property type="evidence" value="ECO:0007669"/>
    <property type="project" value="InterPro"/>
</dbReference>
<evidence type="ECO:0000313" key="2">
    <source>
        <dbReference type="EMBL" id="ACF45260.1"/>
    </source>
</evidence>
<dbReference type="RefSeq" id="WP_012504797.1">
    <property type="nucleotide sequence ID" value="NC_011059.1"/>
</dbReference>